<dbReference type="Proteomes" id="UP001239462">
    <property type="component" value="Unassembled WGS sequence"/>
</dbReference>
<accession>A0ABT7PR67</accession>
<dbReference type="Pfam" id="PF09912">
    <property type="entry name" value="DUF2141"/>
    <property type="match status" value="1"/>
</dbReference>
<feature type="transmembrane region" description="Helical" evidence="1">
    <location>
        <begin position="29"/>
        <end position="48"/>
    </location>
</feature>
<dbReference type="InterPro" id="IPR018673">
    <property type="entry name" value="DUF2141"/>
</dbReference>
<comment type="caution">
    <text evidence="2">The sequence shown here is derived from an EMBL/GenBank/DDBJ whole genome shotgun (WGS) entry which is preliminary data.</text>
</comment>
<dbReference type="EMBL" id="JASZZN010000029">
    <property type="protein sequence ID" value="MDM4018999.1"/>
    <property type="molecule type" value="Genomic_DNA"/>
</dbReference>
<evidence type="ECO:0000256" key="1">
    <source>
        <dbReference type="SAM" id="Phobius"/>
    </source>
</evidence>
<name>A0ABT7PR67_9BACT</name>
<keyword evidence="1" id="KW-0472">Membrane</keyword>
<reference evidence="2 3" key="1">
    <citation type="submission" date="2023-06" db="EMBL/GenBank/DDBJ databases">
        <title>Roseiconus lacunae JC819 isolated from Gulf of Mannar region, Tamil Nadu.</title>
        <authorList>
            <person name="Pk S."/>
            <person name="Ch S."/>
            <person name="Ch V.R."/>
        </authorList>
    </citation>
    <scope>NUCLEOTIDE SEQUENCE [LARGE SCALE GENOMIC DNA]</scope>
    <source>
        <strain evidence="2 3">JC819</strain>
    </source>
</reference>
<keyword evidence="3" id="KW-1185">Reference proteome</keyword>
<evidence type="ECO:0000313" key="2">
    <source>
        <dbReference type="EMBL" id="MDM4018999.1"/>
    </source>
</evidence>
<gene>
    <name evidence="2" type="ORF">QTN89_26335</name>
</gene>
<proteinExistence type="predicted"/>
<keyword evidence="1" id="KW-1133">Transmembrane helix</keyword>
<protein>
    <submittedName>
        <fullName evidence="2">DUF2141 domain-containing protein</fullName>
    </submittedName>
</protein>
<keyword evidence="1" id="KW-0812">Transmembrane</keyword>
<dbReference type="RefSeq" id="WP_149499621.1">
    <property type="nucleotide sequence ID" value="NZ_CP141221.1"/>
</dbReference>
<organism evidence="2 3">
    <name type="scientific">Roseiconus lacunae</name>
    <dbReference type="NCBI Taxonomy" id="2605694"/>
    <lineage>
        <taxon>Bacteria</taxon>
        <taxon>Pseudomonadati</taxon>
        <taxon>Planctomycetota</taxon>
        <taxon>Planctomycetia</taxon>
        <taxon>Pirellulales</taxon>
        <taxon>Pirellulaceae</taxon>
        <taxon>Roseiconus</taxon>
    </lineage>
</organism>
<sequence length="194" mass="21446">MPNPTIKLTSPEKRRKGQLKRAWKESHGTALLGFALSILVVGLVLIWFSPPKLEGPDLEVYVDGSVPAPELPENALLIRVATDQAVSTGPIRIAIYDSLESFGNPDKAIIKDALQPVDGFVVWEIDLDFLPDEFSIAAFHDLDNNGVLNRALLNAPVEPYGFSNNARNLFGPPTYDQTLVTRPTEPRVIEIRVY</sequence>
<evidence type="ECO:0000313" key="3">
    <source>
        <dbReference type="Proteomes" id="UP001239462"/>
    </source>
</evidence>